<evidence type="ECO:0000313" key="4">
    <source>
        <dbReference type="EMBL" id="KAJ6802539.1"/>
    </source>
</evidence>
<keyword evidence="5" id="KW-1185">Reference proteome</keyword>
<dbReference type="InterPro" id="IPR023213">
    <property type="entry name" value="CAT-like_dom_sf"/>
</dbReference>
<organism evidence="4 5">
    <name type="scientific">Iris pallida</name>
    <name type="common">Sweet iris</name>
    <dbReference type="NCBI Taxonomy" id="29817"/>
    <lineage>
        <taxon>Eukaryota</taxon>
        <taxon>Viridiplantae</taxon>
        <taxon>Streptophyta</taxon>
        <taxon>Embryophyta</taxon>
        <taxon>Tracheophyta</taxon>
        <taxon>Spermatophyta</taxon>
        <taxon>Magnoliopsida</taxon>
        <taxon>Liliopsida</taxon>
        <taxon>Asparagales</taxon>
        <taxon>Iridaceae</taxon>
        <taxon>Iridoideae</taxon>
        <taxon>Irideae</taxon>
        <taxon>Iris</taxon>
    </lineage>
</organism>
<dbReference type="PANTHER" id="PTHR31147">
    <property type="entry name" value="ACYL TRANSFERASE 4"/>
    <property type="match status" value="1"/>
</dbReference>
<keyword evidence="3" id="KW-0012">Acyltransferase</keyword>
<dbReference type="EMBL" id="JANAVB010037219">
    <property type="protein sequence ID" value="KAJ6802539.1"/>
    <property type="molecule type" value="Genomic_DNA"/>
</dbReference>
<accession>A0AAX6EF25</accession>
<proteinExistence type="inferred from homology"/>
<reference evidence="4" key="1">
    <citation type="journal article" date="2023" name="GigaByte">
        <title>Genome assembly of the bearded iris, Iris pallida Lam.</title>
        <authorList>
            <person name="Bruccoleri R.E."/>
            <person name="Oakeley E.J."/>
            <person name="Faust A.M.E."/>
            <person name="Altorfer M."/>
            <person name="Dessus-Babus S."/>
            <person name="Burckhardt D."/>
            <person name="Oertli M."/>
            <person name="Naumann U."/>
            <person name="Petersen F."/>
            <person name="Wong J."/>
        </authorList>
    </citation>
    <scope>NUCLEOTIDE SEQUENCE</scope>
    <source>
        <strain evidence="4">GSM-AAB239-AS_SAM_17_03QT</strain>
    </source>
</reference>
<dbReference type="Pfam" id="PF02458">
    <property type="entry name" value="Transferase"/>
    <property type="match status" value="1"/>
</dbReference>
<dbReference type="PANTHER" id="PTHR31147:SF1">
    <property type="entry name" value="ACYL TRANSFERASE 4"/>
    <property type="match status" value="1"/>
</dbReference>
<protein>
    <submittedName>
        <fullName evidence="4">Uncharacterized protein</fullName>
    </submittedName>
</protein>
<evidence type="ECO:0000256" key="3">
    <source>
        <dbReference type="ARBA" id="ARBA00023315"/>
    </source>
</evidence>
<reference evidence="4" key="2">
    <citation type="submission" date="2023-04" db="EMBL/GenBank/DDBJ databases">
        <authorList>
            <person name="Bruccoleri R.E."/>
            <person name="Oakeley E.J."/>
            <person name="Faust A.-M."/>
            <person name="Dessus-Babus S."/>
            <person name="Altorfer M."/>
            <person name="Burckhardt D."/>
            <person name="Oertli M."/>
            <person name="Naumann U."/>
            <person name="Petersen F."/>
            <person name="Wong J."/>
        </authorList>
    </citation>
    <scope>NUCLEOTIDE SEQUENCE</scope>
    <source>
        <strain evidence="4">GSM-AAB239-AS_SAM_17_03QT</strain>
        <tissue evidence="4">Leaf</tissue>
    </source>
</reference>
<dbReference type="Gene3D" id="3.30.559.10">
    <property type="entry name" value="Chloramphenicol acetyltransferase-like domain"/>
    <property type="match status" value="2"/>
</dbReference>
<evidence type="ECO:0000256" key="2">
    <source>
        <dbReference type="ARBA" id="ARBA00022679"/>
    </source>
</evidence>
<dbReference type="InterPro" id="IPR050898">
    <property type="entry name" value="Plant_acyltransferase"/>
</dbReference>
<comment type="caution">
    <text evidence="4">The sequence shown here is derived from an EMBL/GenBank/DDBJ whole genome shotgun (WGS) entry which is preliminary data.</text>
</comment>
<evidence type="ECO:0000313" key="5">
    <source>
        <dbReference type="Proteomes" id="UP001140949"/>
    </source>
</evidence>
<sequence length="428" mass="47333">MRSVVSKMAPALVAPSEPTPSGYLPLSLLDRLPAMRSYVDMIHVFRSGREPARVIREALARALVPYYPVAGRFATSCEDGQLYVDCTAEGVWFVEAYADCRLDEVDYLECQPLVIPAEQLFPSPPAAVDQDALTFLLQVTEFKCGGFVIGFKCSHCLFDAIGVGQFILAVSELARGLPQPTIKPVWCREAFPGPANFHQLYDRQLSTAPTAPPPPPLPTFQLEHCTMDIPLDVISKLKNSFLKETGKNCSVFDVMTAFVWQCRTRAIGLPPDAELTLNFPANVRQELHRELPADGGYYGNCVYHIVVEATSGEIADAPLFDVVRRIGSAKESLSSKFAKWLKGDPDETPLPSSFSYGSMSFTDLRRAAFVKSDYGWGPPDRVVPIFDHPVGLCVFLNSPAPRKGVRLMTHCVVKEQLQAFKDEIKKLV</sequence>
<keyword evidence="2" id="KW-0808">Transferase</keyword>
<dbReference type="GO" id="GO:0016746">
    <property type="term" value="F:acyltransferase activity"/>
    <property type="evidence" value="ECO:0007669"/>
    <property type="project" value="UniProtKB-KW"/>
</dbReference>
<name>A0AAX6EF25_IRIPA</name>
<dbReference type="AlphaFoldDB" id="A0AAX6EF25"/>
<gene>
    <name evidence="4" type="ORF">M6B38_192075</name>
</gene>
<evidence type="ECO:0000256" key="1">
    <source>
        <dbReference type="ARBA" id="ARBA00009861"/>
    </source>
</evidence>
<comment type="similarity">
    <text evidence="1">Belongs to the plant acyltransferase family.</text>
</comment>
<dbReference type="Proteomes" id="UP001140949">
    <property type="component" value="Unassembled WGS sequence"/>
</dbReference>